<evidence type="ECO:0000313" key="2">
    <source>
        <dbReference type="Proteomes" id="UP000185192"/>
    </source>
</evidence>
<dbReference type="SUPFAM" id="SSF46785">
    <property type="entry name" value="Winged helix' DNA-binding domain"/>
    <property type="match status" value="1"/>
</dbReference>
<dbReference type="InterPro" id="IPR036388">
    <property type="entry name" value="WH-like_DNA-bd_sf"/>
</dbReference>
<gene>
    <name evidence="1" type="ORF">SAMN02745824_2353</name>
</gene>
<keyword evidence="2" id="KW-1185">Reference proteome</keyword>
<proteinExistence type="predicted"/>
<dbReference type="CDD" id="cd00090">
    <property type="entry name" value="HTH_ARSR"/>
    <property type="match status" value="1"/>
</dbReference>
<protein>
    <submittedName>
        <fullName evidence="1">Uncharacterized protein</fullName>
    </submittedName>
</protein>
<dbReference type="EMBL" id="FSQW01000002">
    <property type="protein sequence ID" value="SIN93438.1"/>
    <property type="molecule type" value="Genomic_DNA"/>
</dbReference>
<organism evidence="1 2">
    <name type="scientific">Parasphingorhabdus marina DSM 22363</name>
    <dbReference type="NCBI Taxonomy" id="1123272"/>
    <lineage>
        <taxon>Bacteria</taxon>
        <taxon>Pseudomonadati</taxon>
        <taxon>Pseudomonadota</taxon>
        <taxon>Alphaproteobacteria</taxon>
        <taxon>Sphingomonadales</taxon>
        <taxon>Sphingomonadaceae</taxon>
        <taxon>Parasphingorhabdus</taxon>
    </lineage>
</organism>
<evidence type="ECO:0000313" key="1">
    <source>
        <dbReference type="EMBL" id="SIN93438.1"/>
    </source>
</evidence>
<dbReference type="AlphaFoldDB" id="A0A1N6FDT9"/>
<dbReference type="InterPro" id="IPR036390">
    <property type="entry name" value="WH_DNA-bd_sf"/>
</dbReference>
<name>A0A1N6FDT9_9SPHN</name>
<reference evidence="2" key="1">
    <citation type="submission" date="2016-11" db="EMBL/GenBank/DDBJ databases">
        <authorList>
            <person name="Varghese N."/>
            <person name="Submissions S."/>
        </authorList>
    </citation>
    <scope>NUCLEOTIDE SEQUENCE [LARGE SCALE GENOMIC DNA]</scope>
    <source>
        <strain evidence="2">DSM 22363</strain>
    </source>
</reference>
<dbReference type="GO" id="GO:0006355">
    <property type="term" value="P:regulation of DNA-templated transcription"/>
    <property type="evidence" value="ECO:0007669"/>
    <property type="project" value="UniProtKB-ARBA"/>
</dbReference>
<dbReference type="Proteomes" id="UP000185192">
    <property type="component" value="Unassembled WGS sequence"/>
</dbReference>
<dbReference type="InterPro" id="IPR011991">
    <property type="entry name" value="ArsR-like_HTH"/>
</dbReference>
<accession>A0A1N6FDT9</accession>
<dbReference type="Gene3D" id="1.10.10.10">
    <property type="entry name" value="Winged helix-like DNA-binding domain superfamily/Winged helix DNA-binding domain"/>
    <property type="match status" value="1"/>
</dbReference>
<sequence>MPGLTKMAIRLLIDRQTLDIFDVVGDQEMSAKQIGDALDKTAKDIWYSLRQLVKAELLIEAGLKKRKGRPQKLYRTSAKSFFIPADQRTNTVGQNLGAKLLECLEHGDDALGERFYFDGSKWRVEKIYEQPRSRTKLLEEFWMVTELGPENADQFSADVRKIFDKYQKKKIRSKNRTLVHFAFAPLP</sequence>